<accession>A0A1Q9YMG1</accession>
<reference evidence="2 3" key="1">
    <citation type="submission" date="2016-11" db="EMBL/GenBank/DDBJ databases">
        <title>Description of two novel members of the family Erysipelotrichaceae: Ileibacterium lipovorans gen. nov., sp. nov. and Dubosiella newyorkensis, gen. nov., sp. nov.</title>
        <authorList>
            <person name="Cox L.M."/>
            <person name="Sohn J."/>
            <person name="Tyrrell K.L."/>
            <person name="Citron D.M."/>
            <person name="Lawson P.A."/>
            <person name="Patel N.B."/>
            <person name="Iizumi T."/>
            <person name="Perez-Perez G.I."/>
            <person name="Goldstein E.J."/>
            <person name="Blaser M.J."/>
        </authorList>
    </citation>
    <scope>NUCLEOTIDE SEQUENCE [LARGE SCALE GENOMIC DNA]</scope>
    <source>
        <strain evidence="2 3">NYU-BL-K8</strain>
    </source>
</reference>
<dbReference type="InterPro" id="IPR015854">
    <property type="entry name" value="ABC_transpr_LolD-like"/>
</dbReference>
<dbReference type="EMBL" id="MPJZ01000030">
    <property type="protein sequence ID" value="OLU46423.1"/>
    <property type="molecule type" value="Genomic_DNA"/>
</dbReference>
<dbReference type="Gene3D" id="3.40.50.300">
    <property type="entry name" value="P-loop containing nucleotide triphosphate hydrolases"/>
    <property type="match status" value="1"/>
</dbReference>
<gene>
    <name evidence="2" type="ORF">BO223_02130</name>
</gene>
<dbReference type="PANTHER" id="PTHR24220">
    <property type="entry name" value="IMPORT ATP-BINDING PROTEIN"/>
    <property type="match status" value="1"/>
</dbReference>
<dbReference type="Pfam" id="PF13304">
    <property type="entry name" value="AAA_21"/>
    <property type="match status" value="1"/>
</dbReference>
<name>A0A1Q9YMG1_9FIRM</name>
<dbReference type="SUPFAM" id="SSF52540">
    <property type="entry name" value="P-loop containing nucleoside triphosphate hydrolases"/>
    <property type="match status" value="1"/>
</dbReference>
<feature type="domain" description="ATPase AAA-type core" evidence="1">
    <location>
        <begin position="3"/>
        <end position="48"/>
    </location>
</feature>
<proteinExistence type="predicted"/>
<dbReference type="Proteomes" id="UP000186758">
    <property type="component" value="Unassembled WGS sequence"/>
</dbReference>
<dbReference type="AlphaFoldDB" id="A0A1Q9YMG1"/>
<sequence length="70" mass="7785">MMKPTVILADEPASSLDTVMTDRVLRILKSAQKILGSTVVLATHDLNLAKRADQLLYMENGALKTYEPQR</sequence>
<dbReference type="GO" id="GO:0005886">
    <property type="term" value="C:plasma membrane"/>
    <property type="evidence" value="ECO:0007669"/>
    <property type="project" value="TreeGrafter"/>
</dbReference>
<protein>
    <recommendedName>
        <fullName evidence="1">ATPase AAA-type core domain-containing protein</fullName>
    </recommendedName>
</protein>
<dbReference type="InterPro" id="IPR027417">
    <property type="entry name" value="P-loop_NTPase"/>
</dbReference>
<comment type="caution">
    <text evidence="2">The sequence shown here is derived from an EMBL/GenBank/DDBJ whole genome shotgun (WGS) entry which is preliminary data.</text>
</comment>
<dbReference type="InterPro" id="IPR003959">
    <property type="entry name" value="ATPase_AAA_core"/>
</dbReference>
<evidence type="ECO:0000313" key="2">
    <source>
        <dbReference type="EMBL" id="OLU46423.1"/>
    </source>
</evidence>
<organism evidence="2 3">
    <name type="scientific">Faecalibaculum rodentium</name>
    <dbReference type="NCBI Taxonomy" id="1702221"/>
    <lineage>
        <taxon>Bacteria</taxon>
        <taxon>Bacillati</taxon>
        <taxon>Bacillota</taxon>
        <taxon>Erysipelotrichia</taxon>
        <taxon>Erysipelotrichales</taxon>
        <taxon>Erysipelotrichaceae</taxon>
        <taxon>Faecalibaculum</taxon>
    </lineage>
</organism>
<evidence type="ECO:0000313" key="3">
    <source>
        <dbReference type="Proteomes" id="UP000186758"/>
    </source>
</evidence>
<dbReference type="GO" id="GO:0022857">
    <property type="term" value="F:transmembrane transporter activity"/>
    <property type="evidence" value="ECO:0007669"/>
    <property type="project" value="TreeGrafter"/>
</dbReference>
<evidence type="ECO:0000259" key="1">
    <source>
        <dbReference type="Pfam" id="PF13304"/>
    </source>
</evidence>